<dbReference type="AlphaFoldDB" id="W4M6G9"/>
<dbReference type="Proteomes" id="UP000019140">
    <property type="component" value="Unassembled WGS sequence"/>
</dbReference>
<sequence>MRNLFVKSGFIVGFMLVCAITMLARGVTPAEVFSAHVSATGAIYLPKDFRTTMVHLGSWFVPQGEASGFHDVYTEASTAEAYRKTGQFPDGATLVKELRGEKTGNYTTGANVAYAVDTVKQWFVMIKDTQNRFPENPLWGEGWGWALFKPGEPLKNVATNYRVDCLGCHIPAKANDWVYIEAYPTLKPRVGGHR</sequence>
<dbReference type="InterPro" id="IPR038142">
    <property type="entry name" value="Cytochrome_P460_sp"/>
</dbReference>
<evidence type="ECO:0000313" key="3">
    <source>
        <dbReference type="Proteomes" id="UP000019140"/>
    </source>
</evidence>
<protein>
    <submittedName>
        <fullName evidence="2">Cytochrome C</fullName>
    </submittedName>
</protein>
<dbReference type="PATRIC" id="fig|1429439.4.peg.3412"/>
<dbReference type="Pfam" id="PF16694">
    <property type="entry name" value="Cytochrome_P460"/>
    <property type="match status" value="1"/>
</dbReference>
<comment type="caution">
    <text evidence="2">The sequence shown here is derived from an EMBL/GenBank/DDBJ whole genome shotgun (WGS) entry which is preliminary data.</text>
</comment>
<dbReference type="InterPro" id="IPR032033">
    <property type="entry name" value="Cytochrome_P460"/>
</dbReference>
<organism evidence="2 3">
    <name type="scientific">Candidatus Entotheonella gemina</name>
    <dbReference type="NCBI Taxonomy" id="1429439"/>
    <lineage>
        <taxon>Bacteria</taxon>
        <taxon>Pseudomonadati</taxon>
        <taxon>Nitrospinota/Tectimicrobiota group</taxon>
        <taxon>Candidatus Tectimicrobiota</taxon>
        <taxon>Candidatus Entotheonellia</taxon>
        <taxon>Candidatus Entotheonellales</taxon>
        <taxon>Candidatus Entotheonellaceae</taxon>
        <taxon>Candidatus Entotheonella</taxon>
    </lineage>
</organism>
<name>W4M6G9_9BACT</name>
<proteinExistence type="predicted"/>
<dbReference type="HOGENOM" id="CLU_106310_1_0_7"/>
<dbReference type="CDD" id="cd20750">
    <property type="entry name" value="cyt_c_I"/>
    <property type="match status" value="1"/>
</dbReference>
<gene>
    <name evidence="2" type="ORF">ETSY2_20065</name>
</gene>
<keyword evidence="3" id="KW-1185">Reference proteome</keyword>
<dbReference type="EMBL" id="AZHX01000828">
    <property type="protein sequence ID" value="ETX05939.1"/>
    <property type="molecule type" value="Genomic_DNA"/>
</dbReference>
<dbReference type="Gene3D" id="3.50.70.20">
    <property type="entry name" value="Cytochrome P460"/>
    <property type="match status" value="1"/>
</dbReference>
<feature type="domain" description="Cytochrome P460" evidence="1">
    <location>
        <begin position="46"/>
        <end position="179"/>
    </location>
</feature>
<reference evidence="2 3" key="1">
    <citation type="journal article" date="2014" name="Nature">
        <title>An environmental bacterial taxon with a large and distinct metabolic repertoire.</title>
        <authorList>
            <person name="Wilson M.C."/>
            <person name="Mori T."/>
            <person name="Ruckert C."/>
            <person name="Uria A.R."/>
            <person name="Helf M.J."/>
            <person name="Takada K."/>
            <person name="Gernert C."/>
            <person name="Steffens U.A."/>
            <person name="Heycke N."/>
            <person name="Schmitt S."/>
            <person name="Rinke C."/>
            <person name="Helfrich E.J."/>
            <person name="Brachmann A.O."/>
            <person name="Gurgui C."/>
            <person name="Wakimoto T."/>
            <person name="Kracht M."/>
            <person name="Crusemann M."/>
            <person name="Hentschel U."/>
            <person name="Abe I."/>
            <person name="Matsunaga S."/>
            <person name="Kalinowski J."/>
            <person name="Takeyama H."/>
            <person name="Piel J."/>
        </authorList>
    </citation>
    <scope>NUCLEOTIDE SEQUENCE [LARGE SCALE GENOMIC DNA]</scope>
    <source>
        <strain evidence="3">TSY2</strain>
    </source>
</reference>
<accession>W4M6G9</accession>
<evidence type="ECO:0000259" key="1">
    <source>
        <dbReference type="Pfam" id="PF16694"/>
    </source>
</evidence>
<evidence type="ECO:0000313" key="2">
    <source>
        <dbReference type="EMBL" id="ETX05939.1"/>
    </source>
</evidence>